<name>A0A1G8BDR6_9SPHI</name>
<feature type="transmembrane region" description="Helical" evidence="2">
    <location>
        <begin position="66"/>
        <end position="84"/>
    </location>
</feature>
<dbReference type="InterPro" id="IPR043739">
    <property type="entry name" value="DUF5684"/>
</dbReference>
<evidence type="ECO:0000313" key="3">
    <source>
        <dbReference type="EMBL" id="SDH31241.1"/>
    </source>
</evidence>
<evidence type="ECO:0000256" key="1">
    <source>
        <dbReference type="SAM" id="MobiDB-lite"/>
    </source>
</evidence>
<feature type="region of interest" description="Disordered" evidence="1">
    <location>
        <begin position="131"/>
        <end position="168"/>
    </location>
</feature>
<feature type="compositionally biased region" description="Low complexity" evidence="1">
    <location>
        <begin position="134"/>
        <end position="152"/>
    </location>
</feature>
<dbReference type="OrthoDB" id="2376202at2"/>
<dbReference type="RefSeq" id="WP_090503254.1">
    <property type="nucleotide sequence ID" value="NZ_FNCH01000021.1"/>
</dbReference>
<feature type="transmembrane region" description="Helical" evidence="2">
    <location>
        <begin position="12"/>
        <end position="36"/>
    </location>
</feature>
<keyword evidence="2" id="KW-0812">Transmembrane</keyword>
<keyword evidence="4" id="KW-1185">Reference proteome</keyword>
<sequence length="168" mass="18291">MNEYESSGVAAGIGGGIAIVYLAIIVIMIVGMWKVFEKAGKPGWAAIIPIYNLIILLEIVGKPMIWILWLIIPCVNIVFAIWLYNLVSKSFGKSEGFTVGMVIFPYIFWPILGFGDAKYLGPSAAEAQNGGFGNNPFNNPNNPFNSPNNPFNKPTDNQNSPNDTPPVV</sequence>
<evidence type="ECO:0008006" key="5">
    <source>
        <dbReference type="Google" id="ProtNLM"/>
    </source>
</evidence>
<dbReference type="AlphaFoldDB" id="A0A1G8BDR6"/>
<proteinExistence type="predicted"/>
<organism evidence="3 4">
    <name type="scientific">Pedobacter terrae</name>
    <dbReference type="NCBI Taxonomy" id="405671"/>
    <lineage>
        <taxon>Bacteria</taxon>
        <taxon>Pseudomonadati</taxon>
        <taxon>Bacteroidota</taxon>
        <taxon>Sphingobacteriia</taxon>
        <taxon>Sphingobacteriales</taxon>
        <taxon>Sphingobacteriaceae</taxon>
        <taxon>Pedobacter</taxon>
    </lineage>
</organism>
<feature type="transmembrane region" description="Helical" evidence="2">
    <location>
        <begin position="96"/>
        <end position="115"/>
    </location>
</feature>
<evidence type="ECO:0000256" key="2">
    <source>
        <dbReference type="SAM" id="Phobius"/>
    </source>
</evidence>
<dbReference type="Proteomes" id="UP000199643">
    <property type="component" value="Unassembled WGS sequence"/>
</dbReference>
<keyword evidence="2" id="KW-1133">Transmembrane helix</keyword>
<keyword evidence="2" id="KW-0472">Membrane</keyword>
<gene>
    <name evidence="3" type="ORF">SAMN05421827_12112</name>
</gene>
<dbReference type="Pfam" id="PF18936">
    <property type="entry name" value="DUF5684"/>
    <property type="match status" value="1"/>
</dbReference>
<accession>A0A1G8BDR6</accession>
<reference evidence="4" key="1">
    <citation type="submission" date="2016-10" db="EMBL/GenBank/DDBJ databases">
        <authorList>
            <person name="Varghese N."/>
            <person name="Submissions S."/>
        </authorList>
    </citation>
    <scope>NUCLEOTIDE SEQUENCE [LARGE SCALE GENOMIC DNA]</scope>
    <source>
        <strain evidence="4">DSM 17933</strain>
    </source>
</reference>
<dbReference type="STRING" id="405671.SAMN05421827_12112"/>
<feature type="transmembrane region" description="Helical" evidence="2">
    <location>
        <begin position="43"/>
        <end position="60"/>
    </location>
</feature>
<evidence type="ECO:0000313" key="4">
    <source>
        <dbReference type="Proteomes" id="UP000199643"/>
    </source>
</evidence>
<protein>
    <recommendedName>
        <fullName evidence="5">Signal peptidase I</fullName>
    </recommendedName>
</protein>
<dbReference type="EMBL" id="FNCH01000021">
    <property type="protein sequence ID" value="SDH31241.1"/>
    <property type="molecule type" value="Genomic_DNA"/>
</dbReference>